<comment type="caution">
    <text evidence="2">The sequence shown here is derived from an EMBL/GenBank/DDBJ whole genome shotgun (WGS) entry which is preliminary data.</text>
</comment>
<dbReference type="GO" id="GO:0003677">
    <property type="term" value="F:DNA binding"/>
    <property type="evidence" value="ECO:0007669"/>
    <property type="project" value="InterPro"/>
</dbReference>
<dbReference type="CDD" id="cd00093">
    <property type="entry name" value="HTH_XRE"/>
    <property type="match status" value="1"/>
</dbReference>
<dbReference type="Gene3D" id="1.10.260.40">
    <property type="entry name" value="lambda repressor-like DNA-binding domains"/>
    <property type="match status" value="1"/>
</dbReference>
<proteinExistence type="predicted"/>
<dbReference type="EMBL" id="PRKQ01000001">
    <property type="protein sequence ID" value="PPB12868.1"/>
    <property type="molecule type" value="Genomic_DNA"/>
</dbReference>
<accession>A0AAP8U730</accession>
<dbReference type="SUPFAM" id="SSF47413">
    <property type="entry name" value="lambda repressor-like DNA-binding domains"/>
    <property type="match status" value="1"/>
</dbReference>
<dbReference type="Proteomes" id="UP000239759">
    <property type="component" value="Unassembled WGS sequence"/>
</dbReference>
<evidence type="ECO:0000313" key="2">
    <source>
        <dbReference type="EMBL" id="PPB12868.1"/>
    </source>
</evidence>
<dbReference type="AlphaFoldDB" id="A0AAP8U730"/>
<evidence type="ECO:0000313" key="3">
    <source>
        <dbReference type="Proteomes" id="UP000239759"/>
    </source>
</evidence>
<reference evidence="2 3" key="1">
    <citation type="submission" date="2018-02" db="EMBL/GenBank/DDBJ databases">
        <title>Comparative analysis of genomes of three Brevibacillus laterosporus strains producers of potent antimicrobials isolated from silage.</title>
        <authorList>
            <person name="Kojic M."/>
            <person name="Miljkovic M."/>
            <person name="Studholme D."/>
            <person name="Filipic B."/>
        </authorList>
    </citation>
    <scope>NUCLEOTIDE SEQUENCE [LARGE SCALE GENOMIC DNA]</scope>
    <source>
        <strain evidence="2 3">BGSP11</strain>
    </source>
</reference>
<feature type="domain" description="HTH cro/C1-type" evidence="1">
    <location>
        <begin position="9"/>
        <end position="62"/>
    </location>
</feature>
<dbReference type="SMART" id="SM00530">
    <property type="entry name" value="HTH_XRE"/>
    <property type="match status" value="1"/>
</dbReference>
<organism evidence="2 3">
    <name type="scientific">Brevibacillus laterosporus</name>
    <name type="common">Bacillus laterosporus</name>
    <dbReference type="NCBI Taxonomy" id="1465"/>
    <lineage>
        <taxon>Bacteria</taxon>
        <taxon>Bacillati</taxon>
        <taxon>Bacillota</taxon>
        <taxon>Bacilli</taxon>
        <taxon>Bacillales</taxon>
        <taxon>Paenibacillaceae</taxon>
        <taxon>Brevibacillus</taxon>
    </lineage>
</organism>
<gene>
    <name evidence="2" type="ORF">C4A77_00345</name>
</gene>
<sequence>MTSIITPKLNQILKQRKMTQSELSILTGIPQGTISRFDKNSRFEISHLYAISKALGIRIEDLFEISKNEEE</sequence>
<evidence type="ECO:0000259" key="1">
    <source>
        <dbReference type="PROSITE" id="PS50943"/>
    </source>
</evidence>
<dbReference type="InterPro" id="IPR001387">
    <property type="entry name" value="Cro/C1-type_HTH"/>
</dbReference>
<dbReference type="Pfam" id="PF13443">
    <property type="entry name" value="HTH_26"/>
    <property type="match status" value="1"/>
</dbReference>
<name>A0AAP8U730_BRELA</name>
<dbReference type="PROSITE" id="PS50943">
    <property type="entry name" value="HTH_CROC1"/>
    <property type="match status" value="1"/>
</dbReference>
<dbReference type="InterPro" id="IPR010982">
    <property type="entry name" value="Lambda_DNA-bd_dom_sf"/>
</dbReference>
<dbReference type="RefSeq" id="WP_104030269.1">
    <property type="nucleotide sequence ID" value="NZ_JARMDU010000001.1"/>
</dbReference>
<protein>
    <submittedName>
        <fullName evidence="2">Transcriptional regulator</fullName>
    </submittedName>
</protein>